<feature type="region of interest" description="Disordered" evidence="4">
    <location>
        <begin position="2031"/>
        <end position="2057"/>
    </location>
</feature>
<evidence type="ECO:0000256" key="5">
    <source>
        <dbReference type="SAM" id="Phobius"/>
    </source>
</evidence>
<accession>A0A6P6CNI6</accession>
<feature type="domain" description="Fibronectin type-III" evidence="7">
    <location>
        <begin position="743"/>
        <end position="842"/>
    </location>
</feature>
<evidence type="ECO:0000313" key="9">
    <source>
        <dbReference type="RefSeq" id="XP_023388525.1"/>
    </source>
</evidence>
<reference evidence="9" key="1">
    <citation type="submission" date="2025-08" db="UniProtKB">
        <authorList>
            <consortium name="RefSeq"/>
        </authorList>
    </citation>
    <scope>IDENTIFICATION</scope>
    <source>
        <tissue evidence="9">Kidney</tissue>
    </source>
</reference>
<keyword evidence="3" id="KW-0393">Immunoglobulin domain</keyword>
<evidence type="ECO:0000256" key="2">
    <source>
        <dbReference type="ARBA" id="ARBA00023157"/>
    </source>
</evidence>
<feature type="domain" description="Fibronectin type-III" evidence="7">
    <location>
        <begin position="1527"/>
        <end position="1645"/>
    </location>
</feature>
<feature type="domain" description="Fibronectin type-III" evidence="7">
    <location>
        <begin position="1650"/>
        <end position="1756"/>
    </location>
</feature>
<protein>
    <submittedName>
        <fullName evidence="9">LOW QUALITY PROTEIN: protein sidekick-1</fullName>
    </submittedName>
</protein>
<dbReference type="SUPFAM" id="SSF49265">
    <property type="entry name" value="Fibronectin type III"/>
    <property type="match status" value="8"/>
</dbReference>
<dbReference type="FunFam" id="2.60.40.10:FF:000261">
    <property type="entry name" value="Sidekick cell adhesion molecule 2"/>
    <property type="match status" value="1"/>
</dbReference>
<keyword evidence="1" id="KW-0677">Repeat</keyword>
<proteinExistence type="predicted"/>
<evidence type="ECO:0000259" key="7">
    <source>
        <dbReference type="PROSITE" id="PS50853"/>
    </source>
</evidence>
<keyword evidence="8" id="KW-1185">Reference proteome</keyword>
<dbReference type="InterPro" id="IPR036179">
    <property type="entry name" value="Ig-like_dom_sf"/>
</dbReference>
<keyword evidence="2" id="KW-1015">Disulfide bond</keyword>
<feature type="domain" description="Fibronectin type-III" evidence="7">
    <location>
        <begin position="1051"/>
        <end position="1145"/>
    </location>
</feature>
<dbReference type="Gene3D" id="2.60.40.10">
    <property type="entry name" value="Immunoglobulins"/>
    <property type="match status" value="14"/>
</dbReference>
<dbReference type="Pfam" id="PF00041">
    <property type="entry name" value="fn3"/>
    <property type="match status" value="8"/>
</dbReference>
<feature type="compositionally biased region" description="Low complexity" evidence="4">
    <location>
        <begin position="1307"/>
        <end position="1338"/>
    </location>
</feature>
<organism evidence="8 9">
    <name type="scientific">Pteropus vampyrus</name>
    <name type="common">Large flying fox</name>
    <dbReference type="NCBI Taxonomy" id="132908"/>
    <lineage>
        <taxon>Eukaryota</taxon>
        <taxon>Metazoa</taxon>
        <taxon>Chordata</taxon>
        <taxon>Craniata</taxon>
        <taxon>Vertebrata</taxon>
        <taxon>Euteleostomi</taxon>
        <taxon>Mammalia</taxon>
        <taxon>Eutheria</taxon>
        <taxon>Laurasiatheria</taxon>
        <taxon>Chiroptera</taxon>
        <taxon>Yinpterochiroptera</taxon>
        <taxon>Pteropodoidea</taxon>
        <taxon>Pteropodidae</taxon>
        <taxon>Pteropodinae</taxon>
        <taxon>Pteropus</taxon>
    </lineage>
</organism>
<dbReference type="FunFam" id="2.60.40.10:FF:000420">
    <property type="entry name" value="Sidekick cell adhesion molecule 2"/>
    <property type="match status" value="1"/>
</dbReference>
<dbReference type="InterPro" id="IPR003599">
    <property type="entry name" value="Ig_sub"/>
</dbReference>
<evidence type="ECO:0000313" key="8">
    <source>
        <dbReference type="Proteomes" id="UP000515202"/>
    </source>
</evidence>
<dbReference type="FunFam" id="2.60.40.10:FF:000485">
    <property type="entry name" value="Sidekick cell adhesion molecule 2"/>
    <property type="match status" value="1"/>
</dbReference>
<evidence type="ECO:0000256" key="1">
    <source>
        <dbReference type="ARBA" id="ARBA00022737"/>
    </source>
</evidence>
<dbReference type="InterPro" id="IPR013783">
    <property type="entry name" value="Ig-like_fold"/>
</dbReference>
<dbReference type="Pfam" id="PF07679">
    <property type="entry name" value="I-set"/>
    <property type="match status" value="1"/>
</dbReference>
<dbReference type="KEGG" id="pvp:105294603"/>
<keyword evidence="5" id="KW-0812">Transmembrane</keyword>
<feature type="compositionally biased region" description="Basic and acidic residues" evidence="4">
    <location>
        <begin position="1273"/>
        <end position="1283"/>
    </location>
</feature>
<dbReference type="GeneID" id="105294603"/>
<dbReference type="FunFam" id="2.60.40.10:FF:000434">
    <property type="entry name" value="Sidekick cell adhesion molecule 2"/>
    <property type="match status" value="1"/>
</dbReference>
<keyword evidence="5" id="KW-1133">Transmembrane helix</keyword>
<dbReference type="SMART" id="SM00408">
    <property type="entry name" value="IGc2"/>
    <property type="match status" value="3"/>
</dbReference>
<dbReference type="FunFam" id="2.60.40.10:FF:000209">
    <property type="entry name" value="Sidekick cell adhesion molecule 2"/>
    <property type="match status" value="1"/>
</dbReference>
<dbReference type="RefSeq" id="XP_023388525.1">
    <property type="nucleotide sequence ID" value="XM_023532757.1"/>
</dbReference>
<feature type="domain" description="Ig-like" evidence="6">
    <location>
        <begin position="97"/>
        <end position="185"/>
    </location>
</feature>
<dbReference type="FunFam" id="2.60.40.10:FF:000231">
    <property type="entry name" value="Sidekick cell adhesion molecule 2"/>
    <property type="match status" value="1"/>
</dbReference>
<feature type="domain" description="Fibronectin type-III" evidence="7">
    <location>
        <begin position="847"/>
        <end position="945"/>
    </location>
</feature>
<feature type="region of interest" description="Disordered" evidence="4">
    <location>
        <begin position="1463"/>
        <end position="1483"/>
    </location>
</feature>
<feature type="region of interest" description="Disordered" evidence="4">
    <location>
        <begin position="1869"/>
        <end position="1898"/>
    </location>
</feature>
<feature type="domain" description="Fibronectin type-III" evidence="7">
    <location>
        <begin position="461"/>
        <end position="563"/>
    </location>
</feature>
<dbReference type="PANTHER" id="PTHR44170">
    <property type="entry name" value="PROTEIN SIDEKICK"/>
    <property type="match status" value="1"/>
</dbReference>
<dbReference type="InterPro" id="IPR003598">
    <property type="entry name" value="Ig_sub2"/>
</dbReference>
<dbReference type="SUPFAM" id="SSF48726">
    <property type="entry name" value="Immunoglobulin"/>
    <property type="match status" value="3"/>
</dbReference>
<dbReference type="PANTHER" id="PTHR44170:SF49">
    <property type="entry name" value="PROTEIN SIDEKICK-1 ISOFORM X1"/>
    <property type="match status" value="1"/>
</dbReference>
<feature type="domain" description="Fibronectin type-III" evidence="7">
    <location>
        <begin position="1150"/>
        <end position="1254"/>
    </location>
</feature>
<dbReference type="InterPro" id="IPR007110">
    <property type="entry name" value="Ig-like_dom"/>
</dbReference>
<dbReference type="InterPro" id="IPR003961">
    <property type="entry name" value="FN3_dom"/>
</dbReference>
<dbReference type="GO" id="GO:0098609">
    <property type="term" value="P:cell-cell adhesion"/>
    <property type="evidence" value="ECO:0007669"/>
    <property type="project" value="TreeGrafter"/>
</dbReference>
<dbReference type="InterPro" id="IPR036116">
    <property type="entry name" value="FN3_sf"/>
</dbReference>
<gene>
    <name evidence="9" type="primary">SDK1</name>
</gene>
<sequence>MRTKQNSKRGEGVERPGLLLRRCRGRIRHERHGKRGGTGWPAPPPLQAAISGEVSRAALQGGIGGKEFGEEGSVPGDLTMREDRRQRDVGAGETTAPVIAIPPGNRSVVAGSSEITLECIANARPAEELSVTWRRNGVTITSGTHSFGRQLTIGSPTSSDTGAYVCEAARRGGASAPASAQAFLSIIEPPYFTAEPASRIVAEVEETVDIVCHAMGAPTPTLRWYKDAVPIGTLQGPRYRVLPGGGLRIQQLRPDDSGIFQCFASNDGGEIQTHTYLAVTNVAPAFTRLPADTTVTNGTTAVLMSRFPECEAHVAEPAPTPRPTASAPSLLRPVPHCQKSLCRKAKDRSLTIYVNDRTSIVTPPEDRVVIKGTTATLPCGATHDPRVSVRYVWKKDNAVLTPSSSSRAVVEKDGSLLISQTWSGDIGDYTCEVLSEGGNDSRAARLEVILSVEGASAQRWPREDRRHRARPDSSSYLPVQGVCREPGGQGPVQCGDHQVCGSAYRLAGLPGEHQQRNITSPEVNYCLVTELIIWTQYEIQVAAYNGAGLGVFSRAVTEYTLQGVPTAPPQNVQAEAVNSTAIRFLWNPPPQQFINGINQGYKLLAWPADVPEAVTIVTIAPDFHGVHHGYITNLKKFTAYFTSVLCFTTPGDGPPSTPQLIQTHEDKPGAVGHLSFTEILDTSLKVSWQEPLEKNGIITGYRVSWEVYGRNGSRLTHTLNSTTHEYKIQGLSSLTTYTKLPGAPSNLVISNISPRSATLQFRPGYDGKTSISRWIVEGQVGAIGDEEEWVSLYEEENEPDAQMLEIPNLTPYTHYRFRMRQVNVVGASPASQSSRVIQTLQAPPDVAPTSVAVRTASETSLRLRWVPLPDSQYNGNPESVGYRVKYWRPDLQSPARAHVVHGRLERECAIEELEEWTEYELQLQAFNAVGTGPWSEAVRGRTRESVPSAAPENVSAVAVSSTQILLTWASVPEQDQNGLILGYKVLFRAQDADPEPRSHVVRGNQSQSALLAGLRKFVLYELQVQAFTRIGAGVPSSPPALARTQDDAPGPPVRLVFPEVRLSSVRIVWQPPEEPNGVILGYQVAYRLASSSPNTFTTVEVGATVRQFTATELAPESAYIFRLSAKTRQGWGEPLEATVITTEKRERPAPPRELLVPQAEVTARSLRLQWVPGSDGASPIRYFTVQVRELPGGQWQTYSSSVSHGATACAVESDLVTVACGVFVAVAVMAALITSVLHSVLPSSERFPRVAPREALTALRRPASVMPTLDATEPERHSSRPAERGPPVTDSVPEPGAAPGVRNRAEPAAPTGRSPARPAARTAAPVASGWAGSSSADGRSLHPRRRGNTGRGMGPRIPRHPHGQLAGAKPYSGAAAGAEATWPRAPRVLSRVQTDGRRGRKRLTTDRAEGDDGAACRGQRQAGPPQLTEGDGGTSLRRGACSLLPGPLLRASSGDCPATRVLSSAQTRLRRHSRPPVPWGRASGPTSLAASLLCVPLRLKATNDIGDSEFSAETEAVTTLQDVPGEPPSSVSVTPHTTSSVLIQWQPPRDESLNGLLQGYRIYYRELDYEAASATESKMLSTPSALRTELPAQSSFRTVNSSSALTTYELTHLKKYRRYEVVLTAYNIIGESPASTPVEVFVGEAAPAMAPQNVQVNPLTASQLEVAWDPPPPGSQNGNVQGYKAMCSRALCLLPGHRCRDERSRDTLAVVCVVTAPRRRLRPTDEVARGVSKVVTVDVKGNWRRWLKVRDLTRGVTYSFRVQARTVTYGPELQANVTAGPTEGSPGPPRDVAVTKSASELTLQWSEGHTGRAPTTGYVIEGRPSETQLRPYTFRLWQTVHEAVRRRWHGEIAGVHGVLLSRAVQSRPGGENAARRIRRRKLLGQPRAHGGRDEMPGLLVTEARGGPAEAGDAEKDGEGGDTIASAAQVDTPFYEEWWFLLVMALSSLVVLLLVAFALVLHGQNRKYRSCSTGKGLSNVEESVTLDNGGFAALELNSRHLNVKNTFSKKNGFIAQSSYSRVDRVRSKIRRGRGAARAQLRADQKPTRSLRAGRSRRT</sequence>
<dbReference type="Pfam" id="PF13927">
    <property type="entry name" value="Ig_3"/>
    <property type="match status" value="2"/>
</dbReference>
<feature type="domain" description="Ig-like" evidence="6">
    <location>
        <begin position="190"/>
        <end position="278"/>
    </location>
</feature>
<dbReference type="PROSITE" id="PS50853">
    <property type="entry name" value="FN3"/>
    <property type="match status" value="9"/>
</dbReference>
<dbReference type="OrthoDB" id="8923679at2759"/>
<keyword evidence="5" id="KW-0472">Membrane</keyword>
<dbReference type="FunFam" id="2.60.40.10:FF:000177">
    <property type="entry name" value="Sidekick cell adhesion molecule 2"/>
    <property type="match status" value="1"/>
</dbReference>
<dbReference type="CDD" id="cd00063">
    <property type="entry name" value="FN3"/>
    <property type="match status" value="10"/>
</dbReference>
<feature type="transmembrane region" description="Helical" evidence="5">
    <location>
        <begin position="1937"/>
        <end position="1960"/>
    </location>
</feature>
<feature type="domain" description="Ig-like" evidence="6">
    <location>
        <begin position="358"/>
        <end position="447"/>
    </location>
</feature>
<evidence type="ECO:0000256" key="3">
    <source>
        <dbReference type="ARBA" id="ARBA00023319"/>
    </source>
</evidence>
<dbReference type="FunFam" id="2.60.40.10:FF:000360">
    <property type="entry name" value="Sidekick cell adhesion molecule 2"/>
    <property type="match status" value="1"/>
</dbReference>
<dbReference type="CTD" id="221935"/>
<dbReference type="PROSITE" id="PS50835">
    <property type="entry name" value="IG_LIKE"/>
    <property type="match status" value="3"/>
</dbReference>
<name>A0A6P6CNI6_PTEVA</name>
<feature type="domain" description="Fibronectin type-III" evidence="7">
    <location>
        <begin position="950"/>
        <end position="1047"/>
    </location>
</feature>
<dbReference type="FunFam" id="2.60.40.10:FF:000202">
    <property type="entry name" value="Sidekick cell adhesion molecule 1"/>
    <property type="match status" value="1"/>
</dbReference>
<evidence type="ECO:0000256" key="4">
    <source>
        <dbReference type="SAM" id="MobiDB-lite"/>
    </source>
</evidence>
<evidence type="ECO:0000259" key="6">
    <source>
        <dbReference type="PROSITE" id="PS50835"/>
    </source>
</evidence>
<dbReference type="FunFam" id="2.60.40.10:FF:000236">
    <property type="entry name" value="Sidekick cell adhesion molecule 2"/>
    <property type="match status" value="1"/>
</dbReference>
<feature type="region of interest" description="Disordered" evidence="4">
    <location>
        <begin position="1261"/>
        <end position="1439"/>
    </location>
</feature>
<feature type="domain" description="Fibronectin type-III" evidence="7">
    <location>
        <begin position="568"/>
        <end position="666"/>
    </location>
</feature>
<dbReference type="Proteomes" id="UP000515202">
    <property type="component" value="Unplaced"/>
</dbReference>
<dbReference type="InterPro" id="IPR013098">
    <property type="entry name" value="Ig_I-set"/>
</dbReference>
<dbReference type="SMART" id="SM00060">
    <property type="entry name" value="FN3"/>
    <property type="match status" value="10"/>
</dbReference>
<dbReference type="SMART" id="SM00409">
    <property type="entry name" value="IG"/>
    <property type="match status" value="3"/>
</dbReference>